<evidence type="ECO:0000256" key="2">
    <source>
        <dbReference type="ARBA" id="ARBA00022555"/>
    </source>
</evidence>
<dbReference type="InterPro" id="IPR018171">
    <property type="entry name" value="Pept_tRNA_hydro_CS"/>
</dbReference>
<evidence type="ECO:0000256" key="3">
    <source>
        <dbReference type="ARBA" id="ARBA00022801"/>
    </source>
</evidence>
<comment type="similarity">
    <text evidence="5 7 9">Belongs to the PTH family.</text>
</comment>
<protein>
    <recommendedName>
        <fullName evidence="6 7">Peptidyl-tRNA hydrolase</fullName>
        <shortName evidence="7">Pth</shortName>
        <ecNumber evidence="1 7">3.1.1.29</ecNumber>
    </recommendedName>
</protein>
<dbReference type="GO" id="GO:0005737">
    <property type="term" value="C:cytoplasm"/>
    <property type="evidence" value="ECO:0007669"/>
    <property type="project" value="UniProtKB-SubCell"/>
</dbReference>
<evidence type="ECO:0000313" key="11">
    <source>
        <dbReference type="Proteomes" id="UP000308528"/>
    </source>
</evidence>
<keyword evidence="4 7" id="KW-0694">RNA-binding</keyword>
<feature type="binding site" evidence="7">
    <location>
        <position position="15"/>
    </location>
    <ligand>
        <name>tRNA</name>
        <dbReference type="ChEBI" id="CHEBI:17843"/>
    </ligand>
</feature>
<dbReference type="PANTHER" id="PTHR17224">
    <property type="entry name" value="PEPTIDYL-TRNA HYDROLASE"/>
    <property type="match status" value="1"/>
</dbReference>
<sequence>MKFLIVGLGNPGPKYEDTRHNVGFRVVEQLSDDWAPGTHGDLARITHRGKQIVVLKPSTYMNLSGKAVRYWLQAEKIPKENLLVVMDDLHLDFGRLRLRGKGSDAGHNGLKSIDQLTGGNNYARLRVGIGNDFHPGQQADYVLSDWTADERIDLPKLLKDASEACLSFCAHGLANTMSAYNR</sequence>
<name>A0A4S4NNF9_9BACT</name>
<feature type="site" description="Discriminates between blocked and unblocked aminoacyl-tRNA" evidence="7">
    <location>
        <position position="10"/>
    </location>
</feature>
<evidence type="ECO:0000313" key="10">
    <source>
        <dbReference type="EMBL" id="THH37770.1"/>
    </source>
</evidence>
<comment type="subcellular location">
    <subcellularLocation>
        <location evidence="7">Cytoplasm</location>
    </subcellularLocation>
</comment>
<dbReference type="GO" id="GO:0000049">
    <property type="term" value="F:tRNA binding"/>
    <property type="evidence" value="ECO:0007669"/>
    <property type="project" value="UniProtKB-UniRule"/>
</dbReference>
<feature type="site" description="Stabilizes the basic form of H active site to accept a proton" evidence="7">
    <location>
        <position position="87"/>
    </location>
</feature>
<feature type="binding site" evidence="7">
    <location>
        <position position="108"/>
    </location>
    <ligand>
        <name>tRNA</name>
        <dbReference type="ChEBI" id="CHEBI:17843"/>
    </ligand>
</feature>
<evidence type="ECO:0000256" key="1">
    <source>
        <dbReference type="ARBA" id="ARBA00013260"/>
    </source>
</evidence>
<gene>
    <name evidence="7" type="primary">pth</name>
    <name evidence="10" type="ORF">E4021_13850</name>
</gene>
<dbReference type="CDD" id="cd00462">
    <property type="entry name" value="PTH"/>
    <property type="match status" value="1"/>
</dbReference>
<feature type="binding site" evidence="7">
    <location>
        <position position="62"/>
    </location>
    <ligand>
        <name>tRNA</name>
        <dbReference type="ChEBI" id="CHEBI:17843"/>
    </ligand>
</feature>
<dbReference type="EMBL" id="SRSF01000006">
    <property type="protein sequence ID" value="THH37770.1"/>
    <property type="molecule type" value="Genomic_DNA"/>
</dbReference>
<dbReference type="InterPro" id="IPR001328">
    <property type="entry name" value="Pept_tRNA_hydro"/>
</dbReference>
<dbReference type="Proteomes" id="UP000308528">
    <property type="component" value="Unassembled WGS sequence"/>
</dbReference>
<dbReference type="EC" id="3.1.1.29" evidence="1 7"/>
<dbReference type="OrthoDB" id="9800507at2"/>
<dbReference type="RefSeq" id="WP_136459962.1">
    <property type="nucleotide sequence ID" value="NZ_SRSF01000006.1"/>
</dbReference>
<dbReference type="SUPFAM" id="SSF53178">
    <property type="entry name" value="Peptidyl-tRNA hydrolase-like"/>
    <property type="match status" value="1"/>
</dbReference>
<proteinExistence type="inferred from homology"/>
<feature type="binding site" evidence="7">
    <location>
        <position position="60"/>
    </location>
    <ligand>
        <name>tRNA</name>
        <dbReference type="ChEBI" id="CHEBI:17843"/>
    </ligand>
</feature>
<feature type="active site" description="Proton acceptor" evidence="7">
    <location>
        <position position="20"/>
    </location>
</feature>
<evidence type="ECO:0000256" key="8">
    <source>
        <dbReference type="RuleBase" id="RU000673"/>
    </source>
</evidence>
<dbReference type="Pfam" id="PF01195">
    <property type="entry name" value="Pept_tRNA_hydro"/>
    <property type="match status" value="1"/>
</dbReference>
<reference evidence="10 11" key="1">
    <citation type="submission" date="2019-04" db="EMBL/GenBank/DDBJ databases">
        <title>Lewinella litorea sp. nov., isolated from a marine sand.</title>
        <authorList>
            <person name="Yoon J.-H."/>
        </authorList>
    </citation>
    <scope>NUCLEOTIDE SEQUENCE [LARGE SCALE GENOMIC DNA]</scope>
    <source>
        <strain evidence="10 11">HSMS-39</strain>
    </source>
</reference>
<dbReference type="GO" id="GO:0004045">
    <property type="term" value="F:peptidyl-tRNA hydrolase activity"/>
    <property type="evidence" value="ECO:0007669"/>
    <property type="project" value="UniProtKB-UniRule"/>
</dbReference>
<dbReference type="PROSITE" id="PS01196">
    <property type="entry name" value="PEPT_TRNA_HYDROL_2"/>
    <property type="match status" value="1"/>
</dbReference>
<dbReference type="PROSITE" id="PS01195">
    <property type="entry name" value="PEPT_TRNA_HYDROL_1"/>
    <property type="match status" value="1"/>
</dbReference>
<dbReference type="AlphaFoldDB" id="A0A4S4NNF9"/>
<dbReference type="GO" id="GO:0006515">
    <property type="term" value="P:protein quality control for misfolded or incompletely synthesized proteins"/>
    <property type="evidence" value="ECO:0007669"/>
    <property type="project" value="UniProtKB-UniRule"/>
</dbReference>
<evidence type="ECO:0000256" key="5">
    <source>
        <dbReference type="ARBA" id="ARBA00038063"/>
    </source>
</evidence>
<comment type="function">
    <text evidence="7">Hydrolyzes ribosome-free peptidyl-tRNAs (with 1 or more amino acids incorporated), which drop off the ribosome during protein synthesis, or as a result of ribosome stalling.</text>
</comment>
<dbReference type="InterPro" id="IPR036416">
    <property type="entry name" value="Pept_tRNA_hydro_sf"/>
</dbReference>
<keyword evidence="7" id="KW-0963">Cytoplasm</keyword>
<organism evidence="10 11">
    <name type="scientific">Neolewinella litorea</name>
    <dbReference type="NCBI Taxonomy" id="2562452"/>
    <lineage>
        <taxon>Bacteria</taxon>
        <taxon>Pseudomonadati</taxon>
        <taxon>Bacteroidota</taxon>
        <taxon>Saprospiria</taxon>
        <taxon>Saprospirales</taxon>
        <taxon>Lewinellaceae</taxon>
        <taxon>Neolewinella</taxon>
    </lineage>
</organism>
<dbReference type="PANTHER" id="PTHR17224:SF1">
    <property type="entry name" value="PEPTIDYL-TRNA HYDROLASE"/>
    <property type="match status" value="1"/>
</dbReference>
<evidence type="ECO:0000256" key="9">
    <source>
        <dbReference type="RuleBase" id="RU004320"/>
    </source>
</evidence>
<evidence type="ECO:0000256" key="6">
    <source>
        <dbReference type="ARBA" id="ARBA00050038"/>
    </source>
</evidence>
<dbReference type="HAMAP" id="MF_00083">
    <property type="entry name" value="Pept_tRNA_hydro_bact"/>
    <property type="match status" value="1"/>
</dbReference>
<dbReference type="GO" id="GO:0072344">
    <property type="term" value="P:rescue of stalled ribosome"/>
    <property type="evidence" value="ECO:0007669"/>
    <property type="project" value="UniProtKB-UniRule"/>
</dbReference>
<comment type="catalytic activity">
    <reaction evidence="7 8">
        <text>an N-acyl-L-alpha-aminoacyl-tRNA + H2O = an N-acyl-L-amino acid + a tRNA + H(+)</text>
        <dbReference type="Rhea" id="RHEA:54448"/>
        <dbReference type="Rhea" id="RHEA-COMP:10123"/>
        <dbReference type="Rhea" id="RHEA-COMP:13883"/>
        <dbReference type="ChEBI" id="CHEBI:15377"/>
        <dbReference type="ChEBI" id="CHEBI:15378"/>
        <dbReference type="ChEBI" id="CHEBI:59874"/>
        <dbReference type="ChEBI" id="CHEBI:78442"/>
        <dbReference type="ChEBI" id="CHEBI:138191"/>
        <dbReference type="EC" id="3.1.1.29"/>
    </reaction>
</comment>
<evidence type="ECO:0000256" key="7">
    <source>
        <dbReference type="HAMAP-Rule" id="MF_00083"/>
    </source>
</evidence>
<keyword evidence="3 7" id="KW-0378">Hydrolase</keyword>
<accession>A0A4S4NNF9</accession>
<dbReference type="FunFam" id="3.40.50.1470:FF:000001">
    <property type="entry name" value="Peptidyl-tRNA hydrolase"/>
    <property type="match status" value="1"/>
</dbReference>
<evidence type="ECO:0000256" key="4">
    <source>
        <dbReference type="ARBA" id="ARBA00022884"/>
    </source>
</evidence>
<keyword evidence="11" id="KW-1185">Reference proteome</keyword>
<comment type="subunit">
    <text evidence="7">Monomer.</text>
</comment>
<keyword evidence="2 7" id="KW-0820">tRNA-binding</keyword>
<dbReference type="Gene3D" id="3.40.50.1470">
    <property type="entry name" value="Peptidyl-tRNA hydrolase"/>
    <property type="match status" value="1"/>
</dbReference>
<comment type="caution">
    <text evidence="10">The sequence shown here is derived from an EMBL/GenBank/DDBJ whole genome shotgun (WGS) entry which is preliminary data.</text>
</comment>
<comment type="function">
    <text evidence="7">Catalyzes the release of premature peptidyl moieties from peptidyl-tRNA molecules trapped in stalled 50S ribosomal subunits, and thus maintains levels of free tRNAs and 50S ribosomes.</text>
</comment>
<dbReference type="NCBIfam" id="TIGR00447">
    <property type="entry name" value="pth"/>
    <property type="match status" value="1"/>
</dbReference>